<accession>A0A5N0VNA8</accession>
<reference evidence="1" key="1">
    <citation type="submission" date="2019-09" db="EMBL/GenBank/DDBJ databases">
        <authorList>
            <person name="Teo W.F.A."/>
            <person name="Duangmal K."/>
        </authorList>
    </citation>
    <scope>NUCLEOTIDE SEQUENCE [LARGE SCALE GENOMIC DNA]</scope>
    <source>
        <strain evidence="1">K81G1</strain>
    </source>
</reference>
<comment type="caution">
    <text evidence="1">The sequence shown here is derived from an EMBL/GenBank/DDBJ whole genome shotgun (WGS) entry which is preliminary data.</text>
</comment>
<dbReference type="AlphaFoldDB" id="A0A5N0VNA8"/>
<keyword evidence="2" id="KW-1185">Reference proteome</keyword>
<evidence type="ECO:0000313" key="1">
    <source>
        <dbReference type="EMBL" id="KAA9166680.1"/>
    </source>
</evidence>
<dbReference type="InterPro" id="IPR036086">
    <property type="entry name" value="ParB/Sulfiredoxin_sf"/>
</dbReference>
<gene>
    <name evidence="1" type="ORF">FPZ12_000180</name>
</gene>
<sequence length="248" mass="27828">MGTVTFGTLWRRAYVDRLRSTLTGRRPGELEIMPLDQAIAALGKESESDEGRQDVPVCAIVGTVARAGDFDRDFRPRNPALRERWERLAASCAELPPVSLVRIGDLYFVQDGHHRVSIARAREQATIPARVYRICTTACASHCLTLADLPVKTAERMFLERVPLPDDVRLGLWLDEPADWARLADAAEAWGFRNGLADRCALAESWWEQEVLPVVARLRERGICLPPRDVQAYFQALVERDSTGCWSG</sequence>
<protein>
    <recommendedName>
        <fullName evidence="3">Chromosome partitioning protein ParB</fullName>
    </recommendedName>
</protein>
<dbReference type="EMBL" id="VMNW02000001">
    <property type="protein sequence ID" value="KAA9166680.1"/>
    <property type="molecule type" value="Genomic_DNA"/>
</dbReference>
<evidence type="ECO:0000313" key="2">
    <source>
        <dbReference type="Proteomes" id="UP000319769"/>
    </source>
</evidence>
<proteinExistence type="predicted"/>
<name>A0A5N0VNA8_9PSEU</name>
<dbReference type="OrthoDB" id="1100724at2"/>
<dbReference type="SUPFAM" id="SSF110849">
    <property type="entry name" value="ParB/Sulfiredoxin"/>
    <property type="match status" value="1"/>
</dbReference>
<dbReference type="Proteomes" id="UP000319769">
    <property type="component" value="Unassembled WGS sequence"/>
</dbReference>
<organism evidence="1 2">
    <name type="scientific">Amycolatopsis acidicola</name>
    <dbReference type="NCBI Taxonomy" id="2596893"/>
    <lineage>
        <taxon>Bacteria</taxon>
        <taxon>Bacillati</taxon>
        <taxon>Actinomycetota</taxon>
        <taxon>Actinomycetes</taxon>
        <taxon>Pseudonocardiales</taxon>
        <taxon>Pseudonocardiaceae</taxon>
        <taxon>Amycolatopsis</taxon>
    </lineage>
</organism>
<evidence type="ECO:0008006" key="3">
    <source>
        <dbReference type="Google" id="ProtNLM"/>
    </source>
</evidence>